<reference evidence="12" key="1">
    <citation type="submission" date="2007-10" db="EMBL/GenBank/DDBJ databases">
        <title>Complete genome of Alkaliphilus oremlandii OhILAs.</title>
        <authorList>
            <person name="Copeland A."/>
            <person name="Lucas S."/>
            <person name="Lapidus A."/>
            <person name="Barry K."/>
            <person name="Detter J.C."/>
            <person name="Glavina del Rio T."/>
            <person name="Hammon N."/>
            <person name="Israni S."/>
            <person name="Dalin E."/>
            <person name="Tice H."/>
            <person name="Pitluck S."/>
            <person name="Chain P."/>
            <person name="Malfatti S."/>
            <person name="Shin M."/>
            <person name="Vergez L."/>
            <person name="Schmutz J."/>
            <person name="Larimer F."/>
            <person name="Land M."/>
            <person name="Hauser L."/>
            <person name="Kyrpides N."/>
            <person name="Mikhailova N."/>
            <person name="Stolz J.F."/>
            <person name="Dawson A."/>
            <person name="Fisher E."/>
            <person name="Crable B."/>
            <person name="Perera E."/>
            <person name="Lisak J."/>
            <person name="Ranganathan M."/>
            <person name="Basu P."/>
            <person name="Richardson P."/>
        </authorList>
    </citation>
    <scope>NUCLEOTIDE SEQUENCE [LARGE SCALE GENOMIC DNA]</scope>
    <source>
        <strain evidence="12">OhILAs</strain>
    </source>
</reference>
<keyword evidence="12" id="KW-1185">Reference proteome</keyword>
<keyword evidence="4 11" id="KW-0808">Transferase</keyword>
<dbReference type="Pfam" id="PF00535">
    <property type="entry name" value="Glycos_transf_2"/>
    <property type="match status" value="1"/>
</dbReference>
<dbReference type="EC" id="2.4.1.266" evidence="6"/>
<evidence type="ECO:0000256" key="8">
    <source>
        <dbReference type="ARBA" id="ARBA00048689"/>
    </source>
</evidence>
<dbReference type="CDD" id="cd04179">
    <property type="entry name" value="DPM_DPG-synthase_like"/>
    <property type="match status" value="1"/>
</dbReference>
<dbReference type="InterPro" id="IPR050256">
    <property type="entry name" value="Glycosyltransferase_2"/>
</dbReference>
<dbReference type="SUPFAM" id="SSF53448">
    <property type="entry name" value="Nucleotide-diphospho-sugar transferases"/>
    <property type="match status" value="1"/>
</dbReference>
<dbReference type="InterPro" id="IPR029044">
    <property type="entry name" value="Nucleotide-diphossugar_trans"/>
</dbReference>
<accession>A8MHH8</accession>
<evidence type="ECO:0000256" key="7">
    <source>
        <dbReference type="ARBA" id="ARBA00040894"/>
    </source>
</evidence>
<comment type="catalytic activity">
    <reaction evidence="9">
        <text>an NDP-alpha-D-glucose + (2R)-3-phosphoglycerate = (2R)-2-O-(alpha-D-glucopyranosyl)-3-phospho-glycerate + a ribonucleoside 5'-diphosphate + H(+)</text>
        <dbReference type="Rhea" id="RHEA:47244"/>
        <dbReference type="ChEBI" id="CHEBI:15378"/>
        <dbReference type="ChEBI" id="CHEBI:57930"/>
        <dbReference type="ChEBI" id="CHEBI:58272"/>
        <dbReference type="ChEBI" id="CHEBI:62600"/>
        <dbReference type="ChEBI" id="CHEBI:76533"/>
        <dbReference type="EC" id="2.4.1.266"/>
    </reaction>
    <physiologicalReaction direction="left-to-right" evidence="9">
        <dbReference type="Rhea" id="RHEA:47245"/>
    </physiologicalReaction>
</comment>
<evidence type="ECO:0000256" key="1">
    <source>
        <dbReference type="ARBA" id="ARBA00001946"/>
    </source>
</evidence>
<dbReference type="PANTHER" id="PTHR48090">
    <property type="entry name" value="UNDECAPRENYL-PHOSPHATE 4-DEOXY-4-FORMAMIDO-L-ARABINOSE TRANSFERASE-RELATED"/>
    <property type="match status" value="1"/>
</dbReference>
<evidence type="ECO:0000256" key="6">
    <source>
        <dbReference type="ARBA" id="ARBA00039022"/>
    </source>
</evidence>
<dbReference type="RefSeq" id="WP_012159377.1">
    <property type="nucleotide sequence ID" value="NC_009922.1"/>
</dbReference>
<name>A8MHH8_ALKOO</name>
<dbReference type="KEGG" id="aoe:Clos_1522"/>
<gene>
    <name evidence="11" type="ordered locus">Clos_1522</name>
</gene>
<organism evidence="11 12">
    <name type="scientific">Alkaliphilus oremlandii (strain OhILAs)</name>
    <name type="common">Clostridium oremlandii (strain OhILAs)</name>
    <dbReference type="NCBI Taxonomy" id="350688"/>
    <lineage>
        <taxon>Bacteria</taxon>
        <taxon>Bacillati</taxon>
        <taxon>Bacillota</taxon>
        <taxon>Clostridia</taxon>
        <taxon>Peptostreptococcales</taxon>
        <taxon>Natronincolaceae</taxon>
        <taxon>Alkaliphilus</taxon>
    </lineage>
</organism>
<dbReference type="HOGENOM" id="CLU_033536_6_1_9"/>
<dbReference type="EMBL" id="CP000853">
    <property type="protein sequence ID" value="ABW19065.1"/>
    <property type="molecule type" value="Genomic_DNA"/>
</dbReference>
<keyword evidence="3" id="KW-0328">Glycosyltransferase</keyword>
<evidence type="ECO:0000256" key="9">
    <source>
        <dbReference type="ARBA" id="ARBA00048997"/>
    </source>
</evidence>
<dbReference type="AlphaFoldDB" id="A8MHH8"/>
<dbReference type="Gene3D" id="3.90.550.10">
    <property type="entry name" value="Spore Coat Polysaccharide Biosynthesis Protein SpsA, Chain A"/>
    <property type="match status" value="1"/>
</dbReference>
<keyword evidence="5" id="KW-0460">Magnesium</keyword>
<evidence type="ECO:0000313" key="12">
    <source>
        <dbReference type="Proteomes" id="UP000000269"/>
    </source>
</evidence>
<comment type="similarity">
    <text evidence="2">Belongs to the glycosyltransferase 2 family.</text>
</comment>
<feature type="domain" description="Glycosyltransferase 2-like" evidence="10">
    <location>
        <begin position="5"/>
        <end position="123"/>
    </location>
</feature>
<dbReference type="GO" id="GO:0016757">
    <property type="term" value="F:glycosyltransferase activity"/>
    <property type="evidence" value="ECO:0007669"/>
    <property type="project" value="UniProtKB-KW"/>
</dbReference>
<protein>
    <recommendedName>
        <fullName evidence="7">Glucosyl-3-phosphoglycerate synthase</fullName>
        <ecNumber evidence="6">2.4.1.266</ecNumber>
    </recommendedName>
</protein>
<evidence type="ECO:0000256" key="5">
    <source>
        <dbReference type="ARBA" id="ARBA00022842"/>
    </source>
</evidence>
<dbReference type="InterPro" id="IPR001173">
    <property type="entry name" value="Glyco_trans_2-like"/>
</dbReference>
<sequence>MRVTAIIPAYNEENRIENVIIPALETEVLSNIIVIDDGSEDLTSEVASKFNIELIKLPKNVGKADAIKQGIQHCGNTSDIIVFLDGDLMGLTSHHLHQLISPVLQNEFDMTIGVFKSGRHTTDLAQMIAPNLSGQRAMKSYIAHEILDLEVSGYGIEVAISKLIKKKNLRTAHVFWENVSHVTKEEKVGISKGSIWRMKMYKDIVKHWLH</sequence>
<evidence type="ECO:0000259" key="10">
    <source>
        <dbReference type="Pfam" id="PF00535"/>
    </source>
</evidence>
<dbReference type="eggNOG" id="COG1215">
    <property type="taxonomic scope" value="Bacteria"/>
</dbReference>
<evidence type="ECO:0000313" key="11">
    <source>
        <dbReference type="EMBL" id="ABW19065.1"/>
    </source>
</evidence>
<dbReference type="PANTHER" id="PTHR48090:SF10">
    <property type="entry name" value="GLUCOSYL-3-PHOSPHOGLYCERATE SYNTHASE"/>
    <property type="match status" value="1"/>
</dbReference>
<evidence type="ECO:0000256" key="3">
    <source>
        <dbReference type="ARBA" id="ARBA00022676"/>
    </source>
</evidence>
<dbReference type="STRING" id="350688.Clos_1522"/>
<comment type="catalytic activity">
    <reaction evidence="8">
        <text>(2R)-3-phosphoglycerate + UDP-alpha-D-glucose = (2R)-2-O-(alpha-D-glucopyranosyl)-3-phospho-glycerate + UDP + H(+)</text>
        <dbReference type="Rhea" id="RHEA:31319"/>
        <dbReference type="ChEBI" id="CHEBI:15378"/>
        <dbReference type="ChEBI" id="CHEBI:58223"/>
        <dbReference type="ChEBI" id="CHEBI:58272"/>
        <dbReference type="ChEBI" id="CHEBI:58885"/>
        <dbReference type="ChEBI" id="CHEBI:62600"/>
        <dbReference type="EC" id="2.4.1.266"/>
    </reaction>
    <physiologicalReaction direction="left-to-right" evidence="8">
        <dbReference type="Rhea" id="RHEA:31320"/>
    </physiologicalReaction>
</comment>
<dbReference type="Proteomes" id="UP000000269">
    <property type="component" value="Chromosome"/>
</dbReference>
<evidence type="ECO:0000256" key="4">
    <source>
        <dbReference type="ARBA" id="ARBA00022679"/>
    </source>
</evidence>
<evidence type="ECO:0000256" key="2">
    <source>
        <dbReference type="ARBA" id="ARBA00006739"/>
    </source>
</evidence>
<dbReference type="CAZy" id="GT2">
    <property type="family name" value="Glycosyltransferase Family 2"/>
</dbReference>
<dbReference type="OrthoDB" id="9810303at2"/>
<comment type="cofactor">
    <cofactor evidence="1">
        <name>Mg(2+)</name>
        <dbReference type="ChEBI" id="CHEBI:18420"/>
    </cofactor>
</comment>
<proteinExistence type="inferred from homology"/>